<dbReference type="EMBL" id="OBDY01000022">
    <property type="protein sequence ID" value="SNY61119.1"/>
    <property type="molecule type" value="Genomic_DNA"/>
</dbReference>
<reference evidence="3" key="1">
    <citation type="submission" date="2017-09" db="EMBL/GenBank/DDBJ databases">
        <authorList>
            <person name="Varghese N."/>
            <person name="Submissions S."/>
        </authorList>
    </citation>
    <scope>NUCLEOTIDE SEQUENCE [LARGE SCALE GENOMIC DNA]</scope>
    <source>
        <strain evidence="3">CGMCC 4.6857</strain>
    </source>
</reference>
<evidence type="ECO:0000313" key="3">
    <source>
        <dbReference type="Proteomes" id="UP000219612"/>
    </source>
</evidence>
<keyword evidence="3" id="KW-1185">Reference proteome</keyword>
<protein>
    <submittedName>
        <fullName evidence="2">Uncharacterized protein</fullName>
    </submittedName>
</protein>
<keyword evidence="1" id="KW-0812">Transmembrane</keyword>
<organism evidence="2 3">
    <name type="scientific">Paractinoplanes atraurantiacus</name>
    <dbReference type="NCBI Taxonomy" id="1036182"/>
    <lineage>
        <taxon>Bacteria</taxon>
        <taxon>Bacillati</taxon>
        <taxon>Actinomycetota</taxon>
        <taxon>Actinomycetes</taxon>
        <taxon>Micromonosporales</taxon>
        <taxon>Micromonosporaceae</taxon>
        <taxon>Paractinoplanes</taxon>
    </lineage>
</organism>
<evidence type="ECO:0000256" key="1">
    <source>
        <dbReference type="SAM" id="Phobius"/>
    </source>
</evidence>
<dbReference type="Proteomes" id="UP000219612">
    <property type="component" value="Unassembled WGS sequence"/>
</dbReference>
<name>A0A285JLE7_9ACTN</name>
<dbReference type="AlphaFoldDB" id="A0A285JLE7"/>
<keyword evidence="1" id="KW-0472">Membrane</keyword>
<proteinExistence type="predicted"/>
<evidence type="ECO:0000313" key="2">
    <source>
        <dbReference type="EMBL" id="SNY61119.1"/>
    </source>
</evidence>
<dbReference type="OrthoDB" id="6286374at2"/>
<gene>
    <name evidence="2" type="ORF">SAMN05421748_12288</name>
</gene>
<accession>A0A285JLE7</accession>
<sequence length="315" mass="33390">MFGSQALETAVGLALVFFVLASLASAIVEGVSRLLRKRAKDLEETIGQMLSGSSSFDAAARRALDLFRGTAVYQSANVAAGRGRHWFRTELGPAYLSARSFANAVDEMTDREPLNTWLSGLKAEGRELTLDAKAAVESWYDETMGRLGGAYKRWVTAVLFAVGLGIAVAGNVSAFHTAQTLWQQPAVREAALNAAEQAAVKAPSPDGLVDSNVQTVQDLAGLGLPFGWNHGADWSSLTWTTSHVAGWLVTALLLMLGAPFWFDLLSRLVSLRTTGAKPPVAAQDPAAATTLRTAVISSAAAAVAETELRPPPTTH</sequence>
<feature type="transmembrane region" description="Helical" evidence="1">
    <location>
        <begin position="244"/>
        <end position="262"/>
    </location>
</feature>
<feature type="transmembrane region" description="Helical" evidence="1">
    <location>
        <begin position="6"/>
        <end position="28"/>
    </location>
</feature>
<feature type="transmembrane region" description="Helical" evidence="1">
    <location>
        <begin position="154"/>
        <end position="175"/>
    </location>
</feature>
<keyword evidence="1" id="KW-1133">Transmembrane helix</keyword>
<dbReference type="RefSeq" id="WP_097326251.1">
    <property type="nucleotide sequence ID" value="NZ_OBDY01000022.1"/>
</dbReference>